<organism evidence="1 2">
    <name type="scientific">Araneus ventricosus</name>
    <name type="common">Orbweaver spider</name>
    <name type="synonym">Epeira ventricosa</name>
    <dbReference type="NCBI Taxonomy" id="182803"/>
    <lineage>
        <taxon>Eukaryota</taxon>
        <taxon>Metazoa</taxon>
        <taxon>Ecdysozoa</taxon>
        <taxon>Arthropoda</taxon>
        <taxon>Chelicerata</taxon>
        <taxon>Arachnida</taxon>
        <taxon>Araneae</taxon>
        <taxon>Araneomorphae</taxon>
        <taxon>Entelegynae</taxon>
        <taxon>Araneoidea</taxon>
        <taxon>Araneidae</taxon>
        <taxon>Araneus</taxon>
    </lineage>
</organism>
<reference evidence="1 2" key="1">
    <citation type="journal article" date="2019" name="Sci. Rep.">
        <title>Orb-weaving spider Araneus ventricosus genome elucidates the spidroin gene catalogue.</title>
        <authorList>
            <person name="Kono N."/>
            <person name="Nakamura H."/>
            <person name="Ohtoshi R."/>
            <person name="Moran D.A.P."/>
            <person name="Shinohara A."/>
            <person name="Yoshida Y."/>
            <person name="Fujiwara M."/>
            <person name="Mori M."/>
            <person name="Tomita M."/>
            <person name="Arakawa K."/>
        </authorList>
    </citation>
    <scope>NUCLEOTIDE SEQUENCE [LARGE SCALE GENOMIC DNA]</scope>
</reference>
<keyword evidence="2" id="KW-1185">Reference proteome</keyword>
<evidence type="ECO:0000313" key="1">
    <source>
        <dbReference type="EMBL" id="GBN00436.1"/>
    </source>
</evidence>
<dbReference type="Proteomes" id="UP000499080">
    <property type="component" value="Unassembled WGS sequence"/>
</dbReference>
<dbReference type="AlphaFoldDB" id="A0A4Y2KFB3"/>
<proteinExistence type="predicted"/>
<name>A0A4Y2KFB3_ARAVE</name>
<comment type="caution">
    <text evidence="1">The sequence shown here is derived from an EMBL/GenBank/DDBJ whole genome shotgun (WGS) entry which is preliminary data.</text>
</comment>
<protein>
    <submittedName>
        <fullName evidence="1">Uncharacterized protein</fullName>
    </submittedName>
</protein>
<evidence type="ECO:0000313" key="2">
    <source>
        <dbReference type="Proteomes" id="UP000499080"/>
    </source>
</evidence>
<accession>A0A4Y2KFB3</accession>
<dbReference type="OrthoDB" id="7886038at2759"/>
<gene>
    <name evidence="1" type="ORF">AVEN_55236_1</name>
</gene>
<sequence length="100" mass="11355">MDKSTLRIAEYGRRKIRPDINQYLFILQTNCVVQIYGVVYRRAILFQRDNPEGLNSSTVIGVRYDSLVRNHVISALQRRVCVGNTIFMQAGAIPPITNSA</sequence>
<dbReference type="EMBL" id="BGPR01004516">
    <property type="protein sequence ID" value="GBN00436.1"/>
    <property type="molecule type" value="Genomic_DNA"/>
</dbReference>